<keyword evidence="7 9" id="KW-0472">Membrane</keyword>
<keyword evidence="8" id="KW-0998">Cell outer membrane</keyword>
<dbReference type="GO" id="GO:0046930">
    <property type="term" value="C:pore complex"/>
    <property type="evidence" value="ECO:0007669"/>
    <property type="project" value="UniProtKB-KW"/>
</dbReference>
<evidence type="ECO:0000256" key="9">
    <source>
        <dbReference type="PROSITE-ProRule" id="PRU00473"/>
    </source>
</evidence>
<evidence type="ECO:0000256" key="10">
    <source>
        <dbReference type="SAM" id="SignalP"/>
    </source>
</evidence>
<dbReference type="PANTHER" id="PTHR30329">
    <property type="entry name" value="STATOR ELEMENT OF FLAGELLAR MOTOR COMPLEX"/>
    <property type="match status" value="1"/>
</dbReference>
<keyword evidence="13" id="KW-1185">Reference proteome</keyword>
<keyword evidence="3" id="KW-1134">Transmembrane beta strand</keyword>
<dbReference type="InterPro" id="IPR011250">
    <property type="entry name" value="OMP/PagP_B-barrel"/>
</dbReference>
<protein>
    <submittedName>
        <fullName evidence="12">Outer membrane protein OmpA-like peptidoglycan-associated protein</fullName>
    </submittedName>
</protein>
<feature type="domain" description="OmpA-like" evidence="11">
    <location>
        <begin position="258"/>
        <end position="368"/>
    </location>
</feature>
<gene>
    <name evidence="12" type="ORF">GGR14_000967</name>
</gene>
<dbReference type="SUPFAM" id="SSF103088">
    <property type="entry name" value="OmpA-like"/>
    <property type="match status" value="1"/>
</dbReference>
<reference evidence="12 13" key="1">
    <citation type="submission" date="2020-08" db="EMBL/GenBank/DDBJ databases">
        <title>Genomic Encyclopedia of Type Strains, Phase IV (KMG-IV): sequencing the most valuable type-strain genomes for metagenomic binning, comparative biology and taxonomic classification.</title>
        <authorList>
            <person name="Goeker M."/>
        </authorList>
    </citation>
    <scope>NUCLEOTIDE SEQUENCE [LARGE SCALE GENOMIC DNA]</scope>
    <source>
        <strain evidence="12 13">DSM 105721</strain>
    </source>
</reference>
<evidence type="ECO:0000256" key="2">
    <source>
        <dbReference type="ARBA" id="ARBA00022448"/>
    </source>
</evidence>
<evidence type="ECO:0000313" key="12">
    <source>
        <dbReference type="EMBL" id="MBB4025195.1"/>
    </source>
</evidence>
<evidence type="ECO:0000256" key="3">
    <source>
        <dbReference type="ARBA" id="ARBA00022452"/>
    </source>
</evidence>
<accession>A0A7W6HUG5</accession>
<dbReference type="GO" id="GO:0009279">
    <property type="term" value="C:cell outer membrane"/>
    <property type="evidence" value="ECO:0007669"/>
    <property type="project" value="UniProtKB-SubCell"/>
</dbReference>
<keyword evidence="5" id="KW-0406">Ion transport</keyword>
<dbReference type="GeneID" id="93099584"/>
<comment type="subcellular location">
    <subcellularLocation>
        <location evidence="1">Cell outer membrane</location>
        <topology evidence="1">Multi-pass membrane protein</topology>
    </subcellularLocation>
</comment>
<dbReference type="Proteomes" id="UP000546007">
    <property type="component" value="Unassembled WGS sequence"/>
</dbReference>
<dbReference type="InterPro" id="IPR006665">
    <property type="entry name" value="OmpA-like"/>
</dbReference>
<sequence>MKKIVFLVLLVVLHISTFAQNNQERKLPGYKTSFETNKFWDNWFISLNLGAQTLYAEGSTDAKFGDRLTFMPALSVGKWFTPWWGLRVQGLGGALHGFQNDGKMMLHKHYGAVHGDFMFGLLNFFGRYNENRCFDLIPFAGIGGAFIGSDQSFTINAGIQARFRLSQRFDLNLEYGGIILDDDLVTRGGFPNDGISNLSVGVTFRFKNRSFKKAVSQKQYADLQNLATAQDARIKELISRTPDTVVKVVKQEMPTTETKVVFKALPTTINFAFNSYKIDPTQEVGVYNLVQFMKENPDVRVRLTGFADKRGTEKANMIISEKRVNAVADMFISKYGINKDRIVKDHKGVSSRYDKDDWNRCVLVEIIK</sequence>
<dbReference type="Pfam" id="PF00691">
    <property type="entry name" value="OmpA"/>
    <property type="match status" value="1"/>
</dbReference>
<dbReference type="RefSeq" id="WP_167513903.1">
    <property type="nucleotide sequence ID" value="NZ_AP028155.1"/>
</dbReference>
<dbReference type="PRINTS" id="PR01021">
    <property type="entry name" value="OMPADOMAIN"/>
</dbReference>
<evidence type="ECO:0000256" key="5">
    <source>
        <dbReference type="ARBA" id="ARBA00023065"/>
    </source>
</evidence>
<keyword evidence="4" id="KW-0812">Transmembrane</keyword>
<comment type="caution">
    <text evidence="12">The sequence shown here is derived from an EMBL/GenBank/DDBJ whole genome shotgun (WGS) entry which is preliminary data.</text>
</comment>
<dbReference type="GO" id="GO:0015288">
    <property type="term" value="F:porin activity"/>
    <property type="evidence" value="ECO:0007669"/>
    <property type="project" value="UniProtKB-KW"/>
</dbReference>
<proteinExistence type="predicted"/>
<keyword evidence="6" id="KW-0626">Porin</keyword>
<dbReference type="GO" id="GO:0006811">
    <property type="term" value="P:monoatomic ion transport"/>
    <property type="evidence" value="ECO:0007669"/>
    <property type="project" value="UniProtKB-KW"/>
</dbReference>
<dbReference type="CDD" id="cd07185">
    <property type="entry name" value="OmpA_C-like"/>
    <property type="match status" value="1"/>
</dbReference>
<evidence type="ECO:0000256" key="1">
    <source>
        <dbReference type="ARBA" id="ARBA00004571"/>
    </source>
</evidence>
<dbReference type="SUPFAM" id="SSF56925">
    <property type="entry name" value="OMPA-like"/>
    <property type="match status" value="1"/>
</dbReference>
<feature type="signal peptide" evidence="10">
    <location>
        <begin position="1"/>
        <end position="19"/>
    </location>
</feature>
<dbReference type="AlphaFoldDB" id="A0A7W6HUG5"/>
<dbReference type="PANTHER" id="PTHR30329:SF21">
    <property type="entry name" value="LIPOPROTEIN YIAD-RELATED"/>
    <property type="match status" value="1"/>
</dbReference>
<dbReference type="Gene3D" id="3.30.1330.60">
    <property type="entry name" value="OmpA-like domain"/>
    <property type="match status" value="1"/>
</dbReference>
<evidence type="ECO:0000259" key="11">
    <source>
        <dbReference type="PROSITE" id="PS51123"/>
    </source>
</evidence>
<dbReference type="EMBL" id="JACIES010000002">
    <property type="protein sequence ID" value="MBB4025195.1"/>
    <property type="molecule type" value="Genomic_DNA"/>
</dbReference>
<dbReference type="PROSITE" id="PS51123">
    <property type="entry name" value="OMPA_2"/>
    <property type="match status" value="1"/>
</dbReference>
<organism evidence="12 13">
    <name type="scientific">Butyricimonas faecihominis</name>
    <dbReference type="NCBI Taxonomy" id="1472416"/>
    <lineage>
        <taxon>Bacteria</taxon>
        <taxon>Pseudomonadati</taxon>
        <taxon>Bacteroidota</taxon>
        <taxon>Bacteroidia</taxon>
        <taxon>Bacteroidales</taxon>
        <taxon>Odoribacteraceae</taxon>
        <taxon>Butyricimonas</taxon>
    </lineage>
</organism>
<evidence type="ECO:0000256" key="8">
    <source>
        <dbReference type="ARBA" id="ARBA00023237"/>
    </source>
</evidence>
<dbReference type="Gene3D" id="2.40.160.20">
    <property type="match status" value="1"/>
</dbReference>
<dbReference type="InterPro" id="IPR050330">
    <property type="entry name" value="Bact_OuterMem_StrucFunc"/>
</dbReference>
<feature type="chain" id="PRO_5031314269" evidence="10">
    <location>
        <begin position="20"/>
        <end position="368"/>
    </location>
</feature>
<dbReference type="InterPro" id="IPR006664">
    <property type="entry name" value="OMP_bac"/>
</dbReference>
<evidence type="ECO:0000256" key="7">
    <source>
        <dbReference type="ARBA" id="ARBA00023136"/>
    </source>
</evidence>
<evidence type="ECO:0000256" key="4">
    <source>
        <dbReference type="ARBA" id="ARBA00022692"/>
    </source>
</evidence>
<dbReference type="InterPro" id="IPR036737">
    <property type="entry name" value="OmpA-like_sf"/>
</dbReference>
<evidence type="ECO:0000256" key="6">
    <source>
        <dbReference type="ARBA" id="ARBA00023114"/>
    </source>
</evidence>
<name>A0A7W6HUG5_9BACT</name>
<evidence type="ECO:0000313" key="13">
    <source>
        <dbReference type="Proteomes" id="UP000546007"/>
    </source>
</evidence>
<keyword evidence="2" id="KW-0813">Transport</keyword>
<keyword evidence="10" id="KW-0732">Signal</keyword>